<dbReference type="PANTHER" id="PTHR32089">
    <property type="entry name" value="METHYL-ACCEPTING CHEMOTAXIS PROTEIN MCPB"/>
    <property type="match status" value="1"/>
</dbReference>
<dbReference type="SMART" id="SM00283">
    <property type="entry name" value="MA"/>
    <property type="match status" value="1"/>
</dbReference>
<dbReference type="GO" id="GO:0007165">
    <property type="term" value="P:signal transduction"/>
    <property type="evidence" value="ECO:0007669"/>
    <property type="project" value="UniProtKB-KW"/>
</dbReference>
<evidence type="ECO:0000256" key="2">
    <source>
        <dbReference type="PROSITE-ProRule" id="PRU00284"/>
    </source>
</evidence>
<dbReference type="Proteomes" id="UP000443843">
    <property type="component" value="Unassembled WGS sequence"/>
</dbReference>
<keyword evidence="1 2" id="KW-0807">Transducer</keyword>
<evidence type="ECO:0000256" key="1">
    <source>
        <dbReference type="ARBA" id="ARBA00023224"/>
    </source>
</evidence>
<feature type="domain" description="Methyl-accepting transducer" evidence="4">
    <location>
        <begin position="42"/>
        <end position="209"/>
    </location>
</feature>
<dbReference type="Gene3D" id="1.10.287.950">
    <property type="entry name" value="Methyl-accepting chemotaxis protein"/>
    <property type="match status" value="1"/>
</dbReference>
<dbReference type="InterPro" id="IPR004089">
    <property type="entry name" value="MCPsignal_dom"/>
</dbReference>
<gene>
    <name evidence="5" type="ORF">GLS40_12485</name>
</gene>
<dbReference type="AlphaFoldDB" id="A0A844WG83"/>
<evidence type="ECO:0000256" key="3">
    <source>
        <dbReference type="SAM" id="MobiDB-lite"/>
    </source>
</evidence>
<dbReference type="Pfam" id="PF00015">
    <property type="entry name" value="MCPsignal"/>
    <property type="match status" value="1"/>
</dbReference>
<sequence>MSVDMEGARMQPAQTTHYGNARADPPADATSVDRRINRLAHAAADLGREIVDLAGFLEGLDSQAQDQLERLRALNEGASHLMQVNTSVTETLSGMTATVALALSRLEEAEQSMGDTTANWREMTDWIIALDQRSNSVQHMLDAVNQNNDQIATIAAQVNMLAINAKIEAARAGEAGRGFSVVADAINELSQRTGTASQDVSRNVRNITDWVAELQTESGNVTRRAQQVGEMGEATFAVLCDASRQIAGTRQQSDLISADLTQAQQALQDFHPHLSRISDAVNHSVSGVGTAHKRINRLIDGSETIVQDSVELGGTSDDSVFITAAQQNAAELSRLLEEAVEADRLAIEDLFDTSYRPIPNTDPPQVMARFTHLTDTLFPQVQEPTLQLDPRVVFCAAVDRKGYLPTHNRKFSQRPGKDPVWNQSHCRNRRIFNDRVGLKAGQSTDPFLLQVYRRDMGGGEFVMMKDVSAPITVHGRHWGGLRLAYRF</sequence>
<dbReference type="PANTHER" id="PTHR32089:SF112">
    <property type="entry name" value="LYSOZYME-LIKE PROTEIN-RELATED"/>
    <property type="match status" value="1"/>
</dbReference>
<evidence type="ECO:0000259" key="4">
    <source>
        <dbReference type="PROSITE" id="PS50111"/>
    </source>
</evidence>
<reference evidence="5 6" key="1">
    <citation type="submission" date="2019-11" db="EMBL/GenBank/DDBJ databases">
        <title>Pseudooceanicola pacifica sp. nov., isolated from deep-sea sediment of the Pacific Ocean.</title>
        <authorList>
            <person name="Lyu L."/>
        </authorList>
    </citation>
    <scope>NUCLEOTIDE SEQUENCE [LARGE SCALE GENOMIC DNA]</scope>
    <source>
        <strain evidence="5 6">216_PA32_1</strain>
    </source>
</reference>
<evidence type="ECO:0000313" key="6">
    <source>
        <dbReference type="Proteomes" id="UP000443843"/>
    </source>
</evidence>
<proteinExistence type="predicted"/>
<dbReference type="PROSITE" id="PS50111">
    <property type="entry name" value="CHEMOTAXIS_TRANSDUC_2"/>
    <property type="match status" value="1"/>
</dbReference>
<name>A0A844WG83_9RHOB</name>
<organism evidence="5 6">
    <name type="scientific">Pseudooceanicola pacificus</name>
    <dbReference type="NCBI Taxonomy" id="2676438"/>
    <lineage>
        <taxon>Bacteria</taxon>
        <taxon>Pseudomonadati</taxon>
        <taxon>Pseudomonadota</taxon>
        <taxon>Alphaproteobacteria</taxon>
        <taxon>Rhodobacterales</taxon>
        <taxon>Paracoccaceae</taxon>
        <taxon>Pseudooceanicola</taxon>
    </lineage>
</organism>
<comment type="caution">
    <text evidence="5">The sequence shown here is derived from an EMBL/GenBank/DDBJ whole genome shotgun (WGS) entry which is preliminary data.</text>
</comment>
<accession>A0A844WG83</accession>
<dbReference type="SUPFAM" id="SSF58104">
    <property type="entry name" value="Methyl-accepting chemotaxis protein (MCP) signaling domain"/>
    <property type="match status" value="1"/>
</dbReference>
<evidence type="ECO:0000313" key="5">
    <source>
        <dbReference type="EMBL" id="MWB78849.1"/>
    </source>
</evidence>
<dbReference type="GO" id="GO:0016020">
    <property type="term" value="C:membrane"/>
    <property type="evidence" value="ECO:0007669"/>
    <property type="project" value="InterPro"/>
</dbReference>
<keyword evidence="6" id="KW-1185">Reference proteome</keyword>
<dbReference type="EMBL" id="WNXQ01000007">
    <property type="protein sequence ID" value="MWB78849.1"/>
    <property type="molecule type" value="Genomic_DNA"/>
</dbReference>
<protein>
    <recommendedName>
        <fullName evidence="4">Methyl-accepting transducer domain-containing protein</fullName>
    </recommendedName>
</protein>
<feature type="region of interest" description="Disordered" evidence="3">
    <location>
        <begin position="1"/>
        <end position="30"/>
    </location>
</feature>